<dbReference type="CDD" id="cd05213">
    <property type="entry name" value="NAD_bind_Glutamyl_tRNA_reduct"/>
    <property type="match status" value="1"/>
</dbReference>
<dbReference type="InterPro" id="IPR000343">
    <property type="entry name" value="4pyrrol_synth_GluRdtase"/>
</dbReference>
<dbReference type="Pfam" id="PF00745">
    <property type="entry name" value="GlutR_dimer"/>
    <property type="match status" value="1"/>
</dbReference>
<feature type="binding site" evidence="8">
    <location>
        <begin position="187"/>
        <end position="192"/>
    </location>
    <ligand>
        <name>NADP(+)</name>
        <dbReference type="ChEBI" id="CHEBI:58349"/>
    </ligand>
</feature>
<dbReference type="Pfam" id="PF01488">
    <property type="entry name" value="Shikimate_DH"/>
    <property type="match status" value="1"/>
</dbReference>
<dbReference type="InterPro" id="IPR036291">
    <property type="entry name" value="NAD(P)-bd_dom_sf"/>
</dbReference>
<evidence type="ECO:0000313" key="14">
    <source>
        <dbReference type="Proteomes" id="UP000603234"/>
    </source>
</evidence>
<dbReference type="InterPro" id="IPR015896">
    <property type="entry name" value="4pyrrol_synth_GluRdtase_dimer"/>
</dbReference>
<evidence type="ECO:0000259" key="12">
    <source>
        <dbReference type="Pfam" id="PF05201"/>
    </source>
</evidence>
<evidence type="ECO:0000259" key="10">
    <source>
        <dbReference type="Pfam" id="PF00745"/>
    </source>
</evidence>
<evidence type="ECO:0000256" key="6">
    <source>
        <dbReference type="ARBA" id="ARBA00023244"/>
    </source>
</evidence>
<evidence type="ECO:0000256" key="7">
    <source>
        <dbReference type="ARBA" id="ARBA00047464"/>
    </source>
</evidence>
<dbReference type="Pfam" id="PF05201">
    <property type="entry name" value="GlutR_N"/>
    <property type="match status" value="1"/>
</dbReference>
<dbReference type="PANTHER" id="PTHR43013:SF1">
    <property type="entry name" value="GLUTAMYL-TRNA REDUCTASE"/>
    <property type="match status" value="1"/>
</dbReference>
<comment type="similarity">
    <text evidence="2 8 9">Belongs to the glutamyl-tRNA reductase family.</text>
</comment>
<dbReference type="InterPro" id="IPR018214">
    <property type="entry name" value="GluRdtase_CS"/>
</dbReference>
<name>A0ABR6WTA1_9FIRM</name>
<keyword evidence="6 8" id="KW-0627">Porphyrin biosynthesis</keyword>
<comment type="pathway">
    <text evidence="1 8 9">Porphyrin-containing compound metabolism; protoporphyrin-IX biosynthesis; 5-aminolevulinate from L-glutamyl-tRNA(Glu): step 1/2.</text>
</comment>
<feature type="binding site" evidence="8">
    <location>
        <position position="117"/>
    </location>
    <ligand>
        <name>substrate</name>
    </ligand>
</feature>
<dbReference type="SUPFAM" id="SSF69075">
    <property type="entry name" value="Glutamyl tRNA-reductase dimerization domain"/>
    <property type="match status" value="1"/>
</dbReference>
<evidence type="ECO:0000256" key="1">
    <source>
        <dbReference type="ARBA" id="ARBA00005059"/>
    </source>
</evidence>
<comment type="domain">
    <text evidence="8">Possesses an unusual extended V-shaped dimeric structure with each monomer consisting of three distinct domains arranged along a curved 'spinal' alpha-helix. The N-terminal catalytic domain specifically recognizes the glutamate moiety of the substrate. The second domain is the NADPH-binding domain, and the third C-terminal domain is responsible for dimerization.</text>
</comment>
<keyword evidence="4 8" id="KW-0521">NADP</keyword>
<evidence type="ECO:0000256" key="4">
    <source>
        <dbReference type="ARBA" id="ARBA00022857"/>
    </source>
</evidence>
<dbReference type="GO" id="GO:0008883">
    <property type="term" value="F:glutamyl-tRNA reductase activity"/>
    <property type="evidence" value="ECO:0007669"/>
    <property type="project" value="UniProtKB-EC"/>
</dbReference>
<dbReference type="EC" id="1.2.1.70" evidence="3 8"/>
<sequence>MKLVAVGINHKDTPLEIREKGAFIHRTLNEGIRTLLNENDIAEAIILSTCNRSEIYVATRNADAAGEILKEFYLKNKSDQLEPYLFIKKERAAMVHLYEVVTGLDSMILGEDQILGQVKDALEKSQAIKGCGKYLTKMFREAITFSKKVKTEYKISETPLSLSSTAVKHVKRQYPEDYGAKKILIIGSGKMGELALRYMKAEGFQNPYMTNRTFHNMDKCEAIHENVKTIHYENRYDLIPEMDVIISATASPHVILKADEMPELTKPLTVIDLALPRDIEEAVGNIAGVELLTIDDFREIIDETMAYRLKVAAAISGEIQHEIDGLLSWVTHAKVDNMVRDLNETSRQLAEETIENLCGRLSLSEKEETYLSKIIRSKFREMVMPPIKQLKSLDTEEEIIRMEKTVTYLFPGMNEKSLWGDQKK</sequence>
<keyword evidence="14" id="KW-1185">Reference proteome</keyword>
<comment type="function">
    <text evidence="8">Catalyzes the NADPH-dependent reduction of glutamyl-tRNA(Glu) to glutamate 1-semialdehyde (GSA).</text>
</comment>
<feature type="active site" description="Nucleophile" evidence="8">
    <location>
        <position position="50"/>
    </location>
</feature>
<reference evidence="13 14" key="1">
    <citation type="journal article" date="2020" name="mSystems">
        <title>Defining Genomic and Predicted Metabolic Features of the Acetobacterium Genus.</title>
        <authorList>
            <person name="Ross D.E."/>
            <person name="Marshall C.W."/>
            <person name="Gulliver D."/>
            <person name="May H.D."/>
            <person name="Norman R.S."/>
        </authorList>
    </citation>
    <scope>NUCLEOTIDE SEQUENCE [LARGE SCALE GENOMIC DNA]</scope>
    <source>
        <strain evidence="13 14">DSM 8238</strain>
    </source>
</reference>
<dbReference type="PROSITE" id="PS00747">
    <property type="entry name" value="GLUTR"/>
    <property type="match status" value="1"/>
</dbReference>
<feature type="binding site" evidence="8">
    <location>
        <begin position="111"/>
        <end position="113"/>
    </location>
    <ligand>
        <name>substrate</name>
    </ligand>
</feature>
<dbReference type="InterPro" id="IPR006151">
    <property type="entry name" value="Shikm_DH/Glu-tRNA_Rdtase"/>
</dbReference>
<comment type="catalytic activity">
    <reaction evidence="7 8 9">
        <text>(S)-4-amino-5-oxopentanoate + tRNA(Glu) + NADP(+) = L-glutamyl-tRNA(Glu) + NADPH + H(+)</text>
        <dbReference type="Rhea" id="RHEA:12344"/>
        <dbReference type="Rhea" id="RHEA-COMP:9663"/>
        <dbReference type="Rhea" id="RHEA-COMP:9680"/>
        <dbReference type="ChEBI" id="CHEBI:15378"/>
        <dbReference type="ChEBI" id="CHEBI:57501"/>
        <dbReference type="ChEBI" id="CHEBI:57783"/>
        <dbReference type="ChEBI" id="CHEBI:58349"/>
        <dbReference type="ChEBI" id="CHEBI:78442"/>
        <dbReference type="ChEBI" id="CHEBI:78520"/>
        <dbReference type="EC" id="1.2.1.70"/>
    </reaction>
</comment>
<evidence type="ECO:0000259" key="11">
    <source>
        <dbReference type="Pfam" id="PF01488"/>
    </source>
</evidence>
<dbReference type="PIRSF" id="PIRSF000445">
    <property type="entry name" value="4pyrrol_synth_GluRdtase"/>
    <property type="match status" value="1"/>
</dbReference>
<dbReference type="Gene3D" id="3.40.50.720">
    <property type="entry name" value="NAD(P)-binding Rossmann-like Domain"/>
    <property type="match status" value="1"/>
</dbReference>
<dbReference type="InterPro" id="IPR036453">
    <property type="entry name" value="GluRdtase_dimer_dom_sf"/>
</dbReference>
<accession>A0ABR6WTA1</accession>
<evidence type="ECO:0000256" key="5">
    <source>
        <dbReference type="ARBA" id="ARBA00023002"/>
    </source>
</evidence>
<dbReference type="HAMAP" id="MF_00087">
    <property type="entry name" value="Glu_tRNA_reductase"/>
    <property type="match status" value="1"/>
</dbReference>
<feature type="binding site" evidence="8">
    <location>
        <begin position="49"/>
        <end position="52"/>
    </location>
    <ligand>
        <name>substrate</name>
    </ligand>
</feature>
<keyword evidence="5 8" id="KW-0560">Oxidoreductase</keyword>
<feature type="domain" description="Tetrapyrrole biosynthesis glutamyl-tRNA reductase dimerisation" evidence="10">
    <location>
        <begin position="319"/>
        <end position="410"/>
    </location>
</feature>
<feature type="binding site" evidence="8">
    <location>
        <position position="106"/>
    </location>
    <ligand>
        <name>substrate</name>
    </ligand>
</feature>
<feature type="domain" description="Quinate/shikimate 5-dehydrogenase/glutamyl-tRNA reductase" evidence="11">
    <location>
        <begin position="176"/>
        <end position="300"/>
    </location>
</feature>
<dbReference type="NCBIfam" id="TIGR01035">
    <property type="entry name" value="hemA"/>
    <property type="match status" value="1"/>
</dbReference>
<dbReference type="InterPro" id="IPR015895">
    <property type="entry name" value="4pyrrol_synth_GluRdtase_N"/>
</dbReference>
<evidence type="ECO:0000256" key="8">
    <source>
        <dbReference type="HAMAP-Rule" id="MF_00087"/>
    </source>
</evidence>
<dbReference type="SUPFAM" id="SSF69742">
    <property type="entry name" value="Glutamyl tRNA-reductase catalytic, N-terminal domain"/>
    <property type="match status" value="1"/>
</dbReference>
<dbReference type="InterPro" id="IPR036343">
    <property type="entry name" value="GluRdtase_N_sf"/>
</dbReference>
<evidence type="ECO:0000256" key="9">
    <source>
        <dbReference type="RuleBase" id="RU000584"/>
    </source>
</evidence>
<dbReference type="RefSeq" id="WP_186841533.1">
    <property type="nucleotide sequence ID" value="NZ_WJBC01000004.1"/>
</dbReference>
<dbReference type="PANTHER" id="PTHR43013">
    <property type="entry name" value="GLUTAMYL-TRNA REDUCTASE"/>
    <property type="match status" value="1"/>
</dbReference>
<evidence type="ECO:0000313" key="13">
    <source>
        <dbReference type="EMBL" id="MBC3803623.1"/>
    </source>
</evidence>
<gene>
    <name evidence="8" type="primary">hemA</name>
    <name evidence="13" type="ORF">GH808_04145</name>
</gene>
<feature type="domain" description="Glutamyl-tRNA reductase N-terminal" evidence="12">
    <location>
        <begin position="6"/>
        <end position="152"/>
    </location>
</feature>
<organism evidence="13 14">
    <name type="scientific">Acetobacterium fimetarium</name>
    <dbReference type="NCBI Taxonomy" id="52691"/>
    <lineage>
        <taxon>Bacteria</taxon>
        <taxon>Bacillati</taxon>
        <taxon>Bacillota</taxon>
        <taxon>Clostridia</taxon>
        <taxon>Eubacteriales</taxon>
        <taxon>Eubacteriaceae</taxon>
        <taxon>Acetobacterium</taxon>
    </lineage>
</organism>
<comment type="caution">
    <text evidence="13">The sequence shown here is derived from an EMBL/GenBank/DDBJ whole genome shotgun (WGS) entry which is preliminary data.</text>
</comment>
<evidence type="ECO:0000256" key="2">
    <source>
        <dbReference type="ARBA" id="ARBA00005916"/>
    </source>
</evidence>
<dbReference type="Gene3D" id="3.30.460.30">
    <property type="entry name" value="Glutamyl-tRNA reductase, N-terminal domain"/>
    <property type="match status" value="1"/>
</dbReference>
<feature type="site" description="Important for activity" evidence="8">
    <location>
        <position position="96"/>
    </location>
</feature>
<evidence type="ECO:0000256" key="3">
    <source>
        <dbReference type="ARBA" id="ARBA00012970"/>
    </source>
</evidence>
<protein>
    <recommendedName>
        <fullName evidence="3 8">Glutamyl-tRNA reductase</fullName>
        <shortName evidence="8">GluTR</shortName>
        <ecNumber evidence="3 8">1.2.1.70</ecNumber>
    </recommendedName>
</protein>
<comment type="subunit">
    <text evidence="8">Homodimer.</text>
</comment>
<comment type="miscellaneous">
    <text evidence="8">During catalysis, the active site Cys acts as a nucleophile attacking the alpha-carbonyl group of tRNA-bound glutamate with the formation of a thioester intermediate between enzyme and glutamate, and the concomitant release of tRNA(Glu). The thioester intermediate is finally reduced by direct hydride transfer from NADPH, to form the product GSA.</text>
</comment>
<proteinExistence type="inferred from homology"/>
<dbReference type="Proteomes" id="UP000603234">
    <property type="component" value="Unassembled WGS sequence"/>
</dbReference>
<dbReference type="SUPFAM" id="SSF51735">
    <property type="entry name" value="NAD(P)-binding Rossmann-fold domains"/>
    <property type="match status" value="1"/>
</dbReference>
<dbReference type="EMBL" id="WJBC01000004">
    <property type="protein sequence ID" value="MBC3803623.1"/>
    <property type="molecule type" value="Genomic_DNA"/>
</dbReference>